<dbReference type="EMBL" id="BSXT01010511">
    <property type="protein sequence ID" value="GMF80419.1"/>
    <property type="molecule type" value="Genomic_DNA"/>
</dbReference>
<feature type="domain" description="Serine-threonine/tyrosine-protein kinase catalytic" evidence="2">
    <location>
        <begin position="21"/>
        <end position="99"/>
    </location>
</feature>
<comment type="caution">
    <text evidence="3">The sequence shown here is derived from an EMBL/GenBank/DDBJ whole genome shotgun (WGS) entry which is preliminary data.</text>
</comment>
<evidence type="ECO:0000313" key="3">
    <source>
        <dbReference type="EMBL" id="GMF80419.1"/>
    </source>
</evidence>
<dbReference type="OrthoDB" id="346907at2759"/>
<gene>
    <name evidence="3" type="ORF">Pfra01_002864400</name>
</gene>
<dbReference type="InterPro" id="IPR011009">
    <property type="entry name" value="Kinase-like_dom_sf"/>
</dbReference>
<proteinExistence type="predicted"/>
<dbReference type="InterPro" id="IPR001245">
    <property type="entry name" value="Ser-Thr/Tyr_kinase_cat_dom"/>
</dbReference>
<evidence type="ECO:0000313" key="4">
    <source>
        <dbReference type="Proteomes" id="UP001165121"/>
    </source>
</evidence>
<accession>A0A9W6YLZ2</accession>
<name>A0A9W6YLZ2_9STRA</name>
<evidence type="ECO:0000256" key="1">
    <source>
        <dbReference type="SAM" id="MobiDB-lite"/>
    </source>
</evidence>
<dbReference type="AlphaFoldDB" id="A0A9W6YLZ2"/>
<feature type="region of interest" description="Disordered" evidence="1">
    <location>
        <begin position="110"/>
        <end position="130"/>
    </location>
</feature>
<dbReference type="SUPFAM" id="SSF56112">
    <property type="entry name" value="Protein kinase-like (PK-like)"/>
    <property type="match status" value="1"/>
</dbReference>
<dbReference type="Proteomes" id="UP001165121">
    <property type="component" value="Unassembled WGS sequence"/>
</dbReference>
<dbReference type="Pfam" id="PF07714">
    <property type="entry name" value="PK_Tyr_Ser-Thr"/>
    <property type="match status" value="1"/>
</dbReference>
<sequence>MVVLTRTCHGAQPPPQILVRLPASFESDVYVFGLVIVDVISGRGMWNIGDNDGIQDDILSDELLKKPANMTSQLWGLIEKMCRYNPVDRLSMADVFRELEALSKQYPMDKATSFRPESHEGNEILAPTRS</sequence>
<organism evidence="3 4">
    <name type="scientific">Phytophthora fragariaefolia</name>
    <dbReference type="NCBI Taxonomy" id="1490495"/>
    <lineage>
        <taxon>Eukaryota</taxon>
        <taxon>Sar</taxon>
        <taxon>Stramenopiles</taxon>
        <taxon>Oomycota</taxon>
        <taxon>Peronosporomycetes</taxon>
        <taxon>Peronosporales</taxon>
        <taxon>Peronosporaceae</taxon>
        <taxon>Phytophthora</taxon>
    </lineage>
</organism>
<dbReference type="Gene3D" id="1.10.510.10">
    <property type="entry name" value="Transferase(Phosphotransferase) domain 1"/>
    <property type="match status" value="1"/>
</dbReference>
<reference evidence="3" key="1">
    <citation type="submission" date="2023-04" db="EMBL/GenBank/DDBJ databases">
        <title>Phytophthora fragariaefolia NBRC 109709.</title>
        <authorList>
            <person name="Ichikawa N."/>
            <person name="Sato H."/>
            <person name="Tonouchi N."/>
        </authorList>
    </citation>
    <scope>NUCLEOTIDE SEQUENCE</scope>
    <source>
        <strain evidence="3">NBRC 109709</strain>
    </source>
</reference>
<dbReference type="GO" id="GO:0004672">
    <property type="term" value="F:protein kinase activity"/>
    <property type="evidence" value="ECO:0007669"/>
    <property type="project" value="InterPro"/>
</dbReference>
<evidence type="ECO:0000259" key="2">
    <source>
        <dbReference type="Pfam" id="PF07714"/>
    </source>
</evidence>
<protein>
    <submittedName>
        <fullName evidence="3">Unnamed protein product</fullName>
    </submittedName>
</protein>
<keyword evidence="4" id="KW-1185">Reference proteome</keyword>